<reference evidence="2 3" key="1">
    <citation type="submission" date="2017-02" db="EMBL/GenBank/DDBJ databases">
        <authorList>
            <person name="Peterson S.W."/>
        </authorList>
    </citation>
    <scope>NUCLEOTIDE SEQUENCE [LARGE SCALE GENOMIC DNA]</scope>
    <source>
        <strain evidence="2 3">M1</strain>
    </source>
</reference>
<protein>
    <submittedName>
        <fullName evidence="2">Uncharacterized protein</fullName>
    </submittedName>
</protein>
<keyword evidence="1" id="KW-0812">Transmembrane</keyword>
<dbReference type="Proteomes" id="UP000190285">
    <property type="component" value="Unassembled WGS sequence"/>
</dbReference>
<keyword evidence="1" id="KW-0472">Membrane</keyword>
<evidence type="ECO:0000313" key="3">
    <source>
        <dbReference type="Proteomes" id="UP000190285"/>
    </source>
</evidence>
<keyword evidence="1" id="KW-1133">Transmembrane helix</keyword>
<dbReference type="STRING" id="36842.SAMN02194393_05189"/>
<evidence type="ECO:0000256" key="1">
    <source>
        <dbReference type="SAM" id="Phobius"/>
    </source>
</evidence>
<feature type="transmembrane region" description="Helical" evidence="1">
    <location>
        <begin position="38"/>
        <end position="55"/>
    </location>
</feature>
<evidence type="ECO:0000313" key="2">
    <source>
        <dbReference type="EMBL" id="SKC90572.1"/>
    </source>
</evidence>
<keyword evidence="3" id="KW-1185">Reference proteome</keyword>
<dbReference type="RefSeq" id="WP_079495779.1">
    <property type="nucleotide sequence ID" value="NZ_FUZT01000022.1"/>
</dbReference>
<dbReference type="EMBL" id="FUZT01000022">
    <property type="protein sequence ID" value="SKC90572.1"/>
    <property type="molecule type" value="Genomic_DNA"/>
</dbReference>
<gene>
    <name evidence="2" type="ORF">SAMN02194393_05189</name>
</gene>
<organism evidence="2 3">
    <name type="scientific">Maledivibacter halophilus</name>
    <dbReference type="NCBI Taxonomy" id="36842"/>
    <lineage>
        <taxon>Bacteria</taxon>
        <taxon>Bacillati</taxon>
        <taxon>Bacillota</taxon>
        <taxon>Clostridia</taxon>
        <taxon>Peptostreptococcales</taxon>
        <taxon>Caminicellaceae</taxon>
        <taxon>Maledivibacter</taxon>
    </lineage>
</organism>
<name>A0A1T5MQU5_9FIRM</name>
<sequence>MIKSILNDFDLNRFLNFVSFVMVLSLPINTFHDRNKKINFLGAGMVIFFILHIFSKSNNVDLMDGITVGIKELKKAFSIMFNVFLQMLRSI</sequence>
<dbReference type="AlphaFoldDB" id="A0A1T5MQU5"/>
<accession>A0A1T5MQU5</accession>
<proteinExistence type="predicted"/>